<evidence type="ECO:0000259" key="14">
    <source>
        <dbReference type="PROSITE" id="PS51038"/>
    </source>
</evidence>
<dbReference type="GO" id="GO:0003677">
    <property type="term" value="F:DNA binding"/>
    <property type="evidence" value="ECO:0000318"/>
    <property type="project" value="GO_Central"/>
</dbReference>
<dbReference type="Gene3D" id="3.90.120.10">
    <property type="entry name" value="DNA Methylase, subunit A, domain 2"/>
    <property type="match status" value="2"/>
</dbReference>
<feature type="compositionally biased region" description="Acidic residues" evidence="13">
    <location>
        <begin position="675"/>
        <end position="698"/>
    </location>
</feature>
<dbReference type="PROSITE" id="PS51679">
    <property type="entry name" value="SAM_MT_C5"/>
    <property type="match status" value="1"/>
</dbReference>
<feature type="region of interest" description="Disordered" evidence="13">
    <location>
        <begin position="1085"/>
        <end position="1112"/>
    </location>
</feature>
<dbReference type="HOGENOM" id="CLU_002247_0_0_1"/>
<gene>
    <name evidence="15" type="ORF">AMTR_s00017p00254260</name>
</gene>
<dbReference type="FunFam" id="3.40.50.150:FF:000128">
    <property type="entry name" value="DNA (cytosine-5)-methyltransferase"/>
    <property type="match status" value="1"/>
</dbReference>
<evidence type="ECO:0000313" key="16">
    <source>
        <dbReference type="Proteomes" id="UP000017836"/>
    </source>
</evidence>
<keyword evidence="7 8" id="KW-0539">Nucleus</keyword>
<dbReference type="PANTHER" id="PTHR10629:SF52">
    <property type="entry name" value="DNA (CYTOSINE-5)-METHYLTRANSFERASE 1"/>
    <property type="match status" value="1"/>
</dbReference>
<dbReference type="CDD" id="cd04708">
    <property type="entry name" value="BAH_plantDCM_II"/>
    <property type="match status" value="1"/>
</dbReference>
<dbReference type="InterPro" id="IPR031303">
    <property type="entry name" value="C5_meth_CS"/>
</dbReference>
<evidence type="ECO:0000256" key="3">
    <source>
        <dbReference type="ARBA" id="ARBA00022679"/>
    </source>
</evidence>
<dbReference type="InterPro" id="IPR001025">
    <property type="entry name" value="BAH_dom"/>
</dbReference>
<dbReference type="PRINTS" id="PR00105">
    <property type="entry name" value="C5METTRFRASE"/>
</dbReference>
<dbReference type="SUPFAM" id="SSF53335">
    <property type="entry name" value="S-adenosyl-L-methionine-dependent methyltransferases"/>
    <property type="match status" value="1"/>
</dbReference>
<dbReference type="Pfam" id="PF00145">
    <property type="entry name" value="DNA_methylase"/>
    <property type="match status" value="2"/>
</dbReference>
<dbReference type="PROSITE" id="PS51038">
    <property type="entry name" value="BAH"/>
    <property type="match status" value="2"/>
</dbReference>
<evidence type="ECO:0000256" key="2">
    <source>
        <dbReference type="ARBA" id="ARBA00022603"/>
    </source>
</evidence>
<name>W1PFN6_AMBTC</name>
<feature type="compositionally biased region" description="Polar residues" evidence="13">
    <location>
        <begin position="704"/>
        <end position="735"/>
    </location>
</feature>
<dbReference type="SMART" id="SM00439">
    <property type="entry name" value="BAH"/>
    <property type="match status" value="2"/>
</dbReference>
<dbReference type="GO" id="GO:0006346">
    <property type="term" value="P:DNA methylation-dependent constitutive heterochromatin formation"/>
    <property type="evidence" value="ECO:0007669"/>
    <property type="project" value="InterPro"/>
</dbReference>
<dbReference type="GO" id="GO:0005634">
    <property type="term" value="C:nucleus"/>
    <property type="evidence" value="ECO:0000318"/>
    <property type="project" value="GO_Central"/>
</dbReference>
<dbReference type="InterPro" id="IPR022702">
    <property type="entry name" value="Cytosine_MeTrfase1_RFD"/>
</dbReference>
<feature type="region of interest" description="Disordered" evidence="13">
    <location>
        <begin position="664"/>
        <end position="735"/>
    </location>
</feature>
<dbReference type="FunFam" id="3.40.50.150:FF:000108">
    <property type="entry name" value="DNA (cytosine-5)-methyltransferase"/>
    <property type="match status" value="1"/>
</dbReference>
<dbReference type="GO" id="GO:0003886">
    <property type="term" value="F:DNA (cytosine-5-)-methyltransferase activity"/>
    <property type="evidence" value="ECO:0000318"/>
    <property type="project" value="GO_Central"/>
</dbReference>
<dbReference type="EMBL" id="KI393256">
    <property type="protein sequence ID" value="ERN08792.1"/>
    <property type="molecule type" value="Genomic_DNA"/>
</dbReference>
<dbReference type="InterPro" id="IPR050390">
    <property type="entry name" value="C5-Methyltransferase"/>
</dbReference>
<feature type="region of interest" description="Disordered" evidence="13">
    <location>
        <begin position="1"/>
        <end position="59"/>
    </location>
</feature>
<evidence type="ECO:0000313" key="15">
    <source>
        <dbReference type="EMBL" id="ERN08792.1"/>
    </source>
</evidence>
<dbReference type="Proteomes" id="UP000017836">
    <property type="component" value="Unassembled WGS sequence"/>
</dbReference>
<feature type="domain" description="BAH" evidence="14">
    <location>
        <begin position="765"/>
        <end position="899"/>
    </location>
</feature>
<dbReference type="PIRSF" id="PIRSF037404">
    <property type="entry name" value="DNMT1"/>
    <property type="match status" value="1"/>
</dbReference>
<dbReference type="eggNOG" id="ENOG502QPKK">
    <property type="taxonomic scope" value="Eukaryota"/>
</dbReference>
<evidence type="ECO:0000256" key="12">
    <source>
        <dbReference type="RuleBase" id="RU000417"/>
    </source>
</evidence>
<evidence type="ECO:0000256" key="8">
    <source>
        <dbReference type="PIRNR" id="PIRNR037404"/>
    </source>
</evidence>
<comment type="subcellular location">
    <subcellularLocation>
        <location evidence="1 8">Nucleus</location>
    </subcellularLocation>
</comment>
<dbReference type="Gene3D" id="3.40.50.150">
    <property type="entry name" value="Vaccinia Virus protein VP39"/>
    <property type="match status" value="2"/>
</dbReference>
<keyword evidence="16" id="KW-1185">Reference proteome</keyword>
<dbReference type="InterPro" id="IPR029063">
    <property type="entry name" value="SAM-dependent_MTases_sf"/>
</dbReference>
<dbReference type="InterPro" id="IPR018117">
    <property type="entry name" value="C5_DNA_meth_AS"/>
</dbReference>
<dbReference type="InterPro" id="IPR001525">
    <property type="entry name" value="C5_MeTfrase"/>
</dbReference>
<keyword evidence="3 8" id="KW-0808">Transferase</keyword>
<reference evidence="16" key="1">
    <citation type="journal article" date="2013" name="Science">
        <title>The Amborella genome and the evolution of flowering plants.</title>
        <authorList>
            <consortium name="Amborella Genome Project"/>
        </authorList>
    </citation>
    <scope>NUCLEOTIDE SEQUENCE [LARGE SCALE GENOMIC DNA]</scope>
</reference>
<evidence type="ECO:0000256" key="7">
    <source>
        <dbReference type="ARBA" id="ARBA00023242"/>
    </source>
</evidence>
<keyword evidence="5" id="KW-0677">Repeat</keyword>
<dbReference type="PANTHER" id="PTHR10629">
    <property type="entry name" value="CYTOSINE-SPECIFIC METHYLTRANSFERASE"/>
    <property type="match status" value="1"/>
</dbReference>
<dbReference type="NCBIfam" id="TIGR00675">
    <property type="entry name" value="dcm"/>
    <property type="match status" value="1"/>
</dbReference>
<dbReference type="CDD" id="cd04712">
    <property type="entry name" value="BAH_DCM_I"/>
    <property type="match status" value="1"/>
</dbReference>
<dbReference type="Pfam" id="PF01426">
    <property type="entry name" value="BAH"/>
    <property type="match status" value="2"/>
</dbReference>
<evidence type="ECO:0000256" key="9">
    <source>
        <dbReference type="PIRSR" id="PIRSR037404-1"/>
    </source>
</evidence>
<evidence type="ECO:0000256" key="5">
    <source>
        <dbReference type="ARBA" id="ARBA00022737"/>
    </source>
</evidence>
<keyword evidence="4 8" id="KW-0949">S-adenosyl-L-methionine</keyword>
<dbReference type="GO" id="GO:0003682">
    <property type="term" value="F:chromatin binding"/>
    <property type="evidence" value="ECO:0007669"/>
    <property type="project" value="UniProtKB-UniRule"/>
</dbReference>
<evidence type="ECO:0000256" key="1">
    <source>
        <dbReference type="ARBA" id="ARBA00004123"/>
    </source>
</evidence>
<keyword evidence="2 8" id="KW-0489">Methyltransferase</keyword>
<dbReference type="Pfam" id="PF12047">
    <property type="entry name" value="DNMT1-RFD"/>
    <property type="match status" value="2"/>
</dbReference>
<feature type="compositionally biased region" description="Low complexity" evidence="13">
    <location>
        <begin position="11"/>
        <end position="20"/>
    </location>
</feature>
<dbReference type="GO" id="GO:0032259">
    <property type="term" value="P:methylation"/>
    <property type="evidence" value="ECO:0007669"/>
    <property type="project" value="UniProtKB-KW"/>
</dbReference>
<protein>
    <recommendedName>
        <fullName evidence="8">DNA (cytosine-5)-methyltransferase</fullName>
        <ecNumber evidence="8">2.1.1.37</ecNumber>
    </recommendedName>
</protein>
<feature type="active site" evidence="9 10">
    <location>
        <position position="1222"/>
    </location>
</feature>
<proteinExistence type="inferred from homology"/>
<dbReference type="PROSITE" id="PS00094">
    <property type="entry name" value="C5_MTASE_1"/>
    <property type="match status" value="1"/>
</dbReference>
<organism evidence="15 16">
    <name type="scientific">Amborella trichopoda</name>
    <dbReference type="NCBI Taxonomy" id="13333"/>
    <lineage>
        <taxon>Eukaryota</taxon>
        <taxon>Viridiplantae</taxon>
        <taxon>Streptophyta</taxon>
        <taxon>Embryophyta</taxon>
        <taxon>Tracheophyta</taxon>
        <taxon>Spermatophyta</taxon>
        <taxon>Magnoliopsida</taxon>
        <taxon>Amborellales</taxon>
        <taxon>Amborellaceae</taxon>
        <taxon>Amborella</taxon>
    </lineage>
</organism>
<evidence type="ECO:0000256" key="13">
    <source>
        <dbReference type="SAM" id="MobiDB-lite"/>
    </source>
</evidence>
<feature type="domain" description="BAH" evidence="14">
    <location>
        <begin position="937"/>
        <end position="1077"/>
    </location>
</feature>
<feature type="compositionally biased region" description="Basic residues" evidence="13">
    <location>
        <begin position="1"/>
        <end position="10"/>
    </location>
</feature>
<dbReference type="FunFam" id="3.90.120.10:FF:000002">
    <property type="entry name" value="DNA (cytosine-5)-methyltransferase"/>
    <property type="match status" value="1"/>
</dbReference>
<comment type="catalytic activity">
    <reaction evidence="8 12">
        <text>a 2'-deoxycytidine in DNA + S-adenosyl-L-methionine = a 5-methyl-2'-deoxycytidine in DNA + S-adenosyl-L-homocysteine + H(+)</text>
        <dbReference type="Rhea" id="RHEA:13681"/>
        <dbReference type="Rhea" id="RHEA-COMP:11369"/>
        <dbReference type="Rhea" id="RHEA-COMP:11370"/>
        <dbReference type="ChEBI" id="CHEBI:15378"/>
        <dbReference type="ChEBI" id="CHEBI:57856"/>
        <dbReference type="ChEBI" id="CHEBI:59789"/>
        <dbReference type="ChEBI" id="CHEBI:85452"/>
        <dbReference type="ChEBI" id="CHEBI:85454"/>
        <dbReference type="EC" id="2.1.1.37"/>
    </reaction>
</comment>
<keyword evidence="6 8" id="KW-0238">DNA-binding</keyword>
<evidence type="ECO:0000256" key="6">
    <source>
        <dbReference type="ARBA" id="ARBA00023125"/>
    </source>
</evidence>
<dbReference type="Gramene" id="ERN08792">
    <property type="protein sequence ID" value="ERN08792"/>
    <property type="gene ID" value="AMTR_s00017p00254260"/>
</dbReference>
<dbReference type="OMA" id="KINDAEC"/>
<dbReference type="Gene3D" id="2.30.30.490">
    <property type="match status" value="2"/>
</dbReference>
<accession>W1PFN6</accession>
<evidence type="ECO:0000256" key="11">
    <source>
        <dbReference type="RuleBase" id="RU000416"/>
    </source>
</evidence>
<dbReference type="STRING" id="13333.W1PFN6"/>
<evidence type="ECO:0000256" key="4">
    <source>
        <dbReference type="ARBA" id="ARBA00022691"/>
    </source>
</evidence>
<dbReference type="GO" id="GO:0044027">
    <property type="term" value="P:negative regulation of gene expression via chromosomal CpG island methylation"/>
    <property type="evidence" value="ECO:0000318"/>
    <property type="project" value="GO_Central"/>
</dbReference>
<dbReference type="EC" id="2.1.1.37" evidence="8"/>
<evidence type="ECO:0000256" key="10">
    <source>
        <dbReference type="PROSITE-ProRule" id="PRU01016"/>
    </source>
</evidence>
<dbReference type="InterPro" id="IPR043151">
    <property type="entry name" value="BAH_sf"/>
</dbReference>
<dbReference type="PROSITE" id="PS00095">
    <property type="entry name" value="C5_MTASE_2"/>
    <property type="match status" value="1"/>
</dbReference>
<comment type="similarity">
    <text evidence="8 10 11">Belongs to the class I-like SAM-binding methyltransferase superfamily. C5-methyltransferase family.</text>
</comment>
<sequence>MDTAVKRQKPTKATTTTNNYNKKRTADAPPERNSTSDIENPSRRRLPKRAASCSNFKEREKPLRLNQDDYILPKVQQTIADDEQTAIQLTRKGDEEEEQTPQRRLMDFIIHDSDGTPQPFEMSEVQDLYISALILPAGPTSSTDKNCGACCEGFGRIESWSISGYDEGKPLIWVSTDLAEYSLLKPSSQYKKHFDIFSDKALLSVEVFKKLSKFHGGYPLIGLDELLASLARALGSRKGGLTRDFIISQGEFVANQLYGLDSTSSNNDQVFAGLPVLTSWRNECQMREPSCRLTKVKDGSLKIGNGLASSASSSPDVMEDESEKMARLLQEEEVWREMKQKKGHVFTSSKSKKYYVKINEDEIVNDYPLPAFYKASEEEMDEYVFFDEDLHTLAPDDLPRRMLHNWALYNSDSRLVSLELLPMLPGTETDVTIFGSGSMTEDDGSGFCIDVKGPSGSSSNGALDEVSNKGIPVYLSAVKEWMIEFGASMLFISIRTDGAWYRLGKPSKQYAPWYEPVLRTATLAIGIITMLKEQSRVSRLSFNDVIRKLSELPKGDPICISSNQAAVERYVVVHGQIILQQFAEFPDENIRKSAFVSGLSMKMEQRHHTKLAMKKKLMLVRKEANMNPRAAMRPEITKKKQMRATTTKLINRIWSDYYSNFEVENGVEPTKGGKEEEDEEVENEENEDEEEEEEEEGEALASRPISNGGESAFVKTNSSNGMSKPSTTSNSQKSNGEITRWVGDCVGKVASSGNVLYKSASILGDMVLVGGFVIVEPDSYDELPAILFVEYMFENSDGVKMIHGRLMQRGSQTVLGNAANAREVFLTDECMDVELSEVKQSVVVDVRQRPWGQKYRKENEASDKVDKARAEEMEKKGLPIEYYCKSLYLPDRGGFFKLPCETMGLGTGVCVSCSCKEGVNKEFRMLSDKSGFVCKGVQYTLLDFVYVNPQVFAVSVEQEKFKAGRNVGLRAYVVCQLLEIEVSGGSKKVDSIKTTKLKVRRFYRPEDIGTEKAYTADIREVYYSEEICTVPLDMLEGKCEVRKQHDLPSLHGPVTFDHIFFCLCVYDPVNGSVKQLPSGTKLRYSKGTLSGNGKNKGKAVEGESPSQKKSHSPNNCLATLDIFAGCGGLSEGLQKSGVGFTKWAIEYEEPAAEAFKLNHPEAHVFCDNCNVILRAIMEKCGDIDDCICTPEAADHALKLSEDKKNNLPLPGQVDFINGGPPCQGFSGMNRFNQSTWSKVQCEMILSFLSYADYFRPRFFLLENVRNFVAFNKGQTFRLTLASLLEMGYQVRFGVLEAGNYGVAQSRKRAFIWAASPNETLPEWPEPMHVFASPQLKITLSDDSQFSAVRSTSEGAPFRSMTVRDTIGDLPPVGNGADKVEIKYGSDPASWFQKQIRLNEEVLIDHVTKEMNGLNFIRCQKIPKRPGADWRDLPDEKVKLSNGQLVDLIPWCLPNTSERHNQWKGLFGRLDWQGNFPTSITDPQPMGKVGMCFHPDQDRILTVRECARSQGFPDSYRFCGNIHNKYRQIGNAVPPPLAMVLGRKLKEALDAKARTFDEPRNLNMSTI</sequence>